<dbReference type="PANTHER" id="PTHR12110:SF21">
    <property type="entry name" value="XYLOSE ISOMERASE-LIKE TIM BARREL DOMAIN-CONTAINING PROTEIN"/>
    <property type="match status" value="1"/>
</dbReference>
<gene>
    <name evidence="2" type="ORF">ENP88_00455</name>
</gene>
<proteinExistence type="predicted"/>
<dbReference type="GO" id="GO:0016853">
    <property type="term" value="F:isomerase activity"/>
    <property type="evidence" value="ECO:0007669"/>
    <property type="project" value="UniProtKB-KW"/>
</dbReference>
<protein>
    <submittedName>
        <fullName evidence="2">Sugar phosphate isomerase/epimerase</fullName>
    </submittedName>
</protein>
<evidence type="ECO:0000313" key="2">
    <source>
        <dbReference type="EMBL" id="HEH34635.1"/>
    </source>
</evidence>
<dbReference type="InterPro" id="IPR050312">
    <property type="entry name" value="IolE/XylAMocC-like"/>
</dbReference>
<dbReference type="Gene3D" id="3.20.20.150">
    <property type="entry name" value="Divalent-metal-dependent TIM barrel enzymes"/>
    <property type="match status" value="1"/>
</dbReference>
<dbReference type="EMBL" id="DSLA01000010">
    <property type="protein sequence ID" value="HEH34635.1"/>
    <property type="molecule type" value="Genomic_DNA"/>
</dbReference>
<evidence type="ECO:0000259" key="1">
    <source>
        <dbReference type="Pfam" id="PF01261"/>
    </source>
</evidence>
<dbReference type="InterPro" id="IPR036237">
    <property type="entry name" value="Xyl_isomerase-like_sf"/>
</dbReference>
<dbReference type="AlphaFoldDB" id="A0A7J2TGG6"/>
<reference evidence="2" key="1">
    <citation type="journal article" date="2020" name="mSystems">
        <title>Genome- and Community-Level Interaction Insights into Carbon Utilization and Element Cycling Functions of Hydrothermarchaeota in Hydrothermal Sediment.</title>
        <authorList>
            <person name="Zhou Z."/>
            <person name="Liu Y."/>
            <person name="Xu W."/>
            <person name="Pan J."/>
            <person name="Luo Z.H."/>
            <person name="Li M."/>
        </authorList>
    </citation>
    <scope>NUCLEOTIDE SEQUENCE [LARGE SCALE GENOMIC DNA]</scope>
    <source>
        <strain evidence="2">SpSt-26</strain>
    </source>
</reference>
<name>A0A7J2TGG6_ARCFL</name>
<dbReference type="PANTHER" id="PTHR12110">
    <property type="entry name" value="HYDROXYPYRUVATE ISOMERASE"/>
    <property type="match status" value="1"/>
</dbReference>
<keyword evidence="2" id="KW-0413">Isomerase</keyword>
<feature type="domain" description="Xylose isomerase-like TIM barrel" evidence="1">
    <location>
        <begin position="17"/>
        <end position="236"/>
    </location>
</feature>
<organism evidence="2">
    <name type="scientific">Archaeoglobus fulgidus</name>
    <dbReference type="NCBI Taxonomy" id="2234"/>
    <lineage>
        <taxon>Archaea</taxon>
        <taxon>Methanobacteriati</taxon>
        <taxon>Methanobacteriota</taxon>
        <taxon>Archaeoglobi</taxon>
        <taxon>Archaeoglobales</taxon>
        <taxon>Archaeoglobaceae</taxon>
        <taxon>Archaeoglobus</taxon>
    </lineage>
</organism>
<dbReference type="InterPro" id="IPR013022">
    <property type="entry name" value="Xyl_isomerase-like_TIM-brl"/>
</dbReference>
<accession>A0A7J2TGG6</accession>
<comment type="caution">
    <text evidence="2">The sequence shown here is derived from an EMBL/GenBank/DDBJ whole genome shotgun (WGS) entry which is preliminary data.</text>
</comment>
<sequence length="258" mass="29797">MKIGAQPDIRHGLREAFEFIADNGFNHLEILMDHPIFSVESLNHCELIELIWSYDVELLIHAPATSINFISISRSMRKASYEEMGEVINLADKCCAKLVTFHLGWNPGFMSNGEFYFDPKLYERHVERVLREELKPFIAKSPVQLALENTVAIEGKIEAVLEEIVEETNLALTLDIGHYNIKKCNFFIKNFGKVLNIHVHDNDGKRDQHLSLGKGNVDLKIFPLRDYSSYYTIETREASSIIETRDYLIRYLNGIYDR</sequence>
<dbReference type="SUPFAM" id="SSF51658">
    <property type="entry name" value="Xylose isomerase-like"/>
    <property type="match status" value="1"/>
</dbReference>
<dbReference type="Pfam" id="PF01261">
    <property type="entry name" value="AP_endonuc_2"/>
    <property type="match status" value="1"/>
</dbReference>